<dbReference type="InterPro" id="IPR039498">
    <property type="entry name" value="NTP_transf_5"/>
</dbReference>
<dbReference type="EMBL" id="CAEZSR010000166">
    <property type="protein sequence ID" value="CAB4582991.1"/>
    <property type="molecule type" value="Genomic_DNA"/>
</dbReference>
<accession>A0A6J6F2H7</accession>
<dbReference type="Pfam" id="PF14907">
    <property type="entry name" value="NTP_transf_5"/>
    <property type="match status" value="1"/>
</dbReference>
<dbReference type="AlphaFoldDB" id="A0A6J6F2H7"/>
<reference evidence="1" key="1">
    <citation type="submission" date="2020-05" db="EMBL/GenBank/DDBJ databases">
        <authorList>
            <person name="Chiriac C."/>
            <person name="Salcher M."/>
            <person name="Ghai R."/>
            <person name="Kavagutti S V."/>
        </authorList>
    </citation>
    <scope>NUCLEOTIDE SEQUENCE</scope>
</reference>
<dbReference type="Gene3D" id="3.30.460.40">
    <property type="match status" value="1"/>
</dbReference>
<evidence type="ECO:0000313" key="1">
    <source>
        <dbReference type="EMBL" id="CAB4582991.1"/>
    </source>
</evidence>
<proteinExistence type="predicted"/>
<protein>
    <submittedName>
        <fullName evidence="1">Unannotated protein</fullName>
    </submittedName>
</protein>
<name>A0A6J6F2H7_9ZZZZ</name>
<gene>
    <name evidence="1" type="ORF">UFOPK1493_03212</name>
</gene>
<sequence length="367" mass="41017">MTPDRHVAERVARLLRAVIGQDGPTGAAANDPAANDPAAWVAVAQEHRIVPLLHAAARTDGVVERAVTEQVRGLQLEVASAAVRIEHTALPVFERLEAASVPYAVLKGLATAHLDHADPSWRQFGDVDLLVAPTHLRRVRELLEADGWRQGYALPDRHERFTHAVTFHAASLVELDVHQRVGHRALGWLVPTEALLRDRMPFELAGRTVWALGELDRTIHACIHSVSSRGEYRRLSSVADVLLLSYLHEDRAAEVVERAGAWRVRSLVEAGVRDAWTAAQLPLPDGWADAFRTPPVRRSWLVDRAYLGERRRPITEELAHLRHLPGTRDRASYVWGLLAPGAEYRAAQGRRGVRAQLRYLWGRLRSR</sequence>
<organism evidence="1">
    <name type="scientific">freshwater metagenome</name>
    <dbReference type="NCBI Taxonomy" id="449393"/>
    <lineage>
        <taxon>unclassified sequences</taxon>
        <taxon>metagenomes</taxon>
        <taxon>ecological metagenomes</taxon>
    </lineage>
</organism>